<accession>A0A3B0NEA0</accession>
<dbReference type="EMBL" id="UIVT01000003">
    <property type="protein sequence ID" value="SVP93446.1"/>
    <property type="molecule type" value="Genomic_DNA"/>
</dbReference>
<evidence type="ECO:0000313" key="12">
    <source>
        <dbReference type="EMBL" id="SVP92642.1"/>
    </source>
</evidence>
<dbReference type="Pfam" id="PF04161">
    <property type="entry name" value="Arv1"/>
    <property type="match status" value="1"/>
</dbReference>
<evidence type="ECO:0000256" key="6">
    <source>
        <dbReference type="ARBA" id="ARBA00022989"/>
    </source>
</evidence>
<keyword evidence="5 10" id="KW-0256">Endoplasmic reticulum</keyword>
<reference evidence="13" key="1">
    <citation type="submission" date="2018-07" db="EMBL/GenBank/DDBJ databases">
        <authorList>
            <person name="Quirk P.G."/>
            <person name="Krulwich T.A."/>
        </authorList>
    </citation>
    <scope>NUCLEOTIDE SEQUENCE</scope>
    <source>
        <strain evidence="13">Anand</strain>
    </source>
</reference>
<keyword evidence="10" id="KW-0746">Sphingolipid metabolism</keyword>
<evidence type="ECO:0000256" key="10">
    <source>
        <dbReference type="RuleBase" id="RU368065"/>
    </source>
</evidence>
<keyword evidence="4" id="KW-0812">Transmembrane</keyword>
<dbReference type="GO" id="GO:0016125">
    <property type="term" value="P:sterol metabolic process"/>
    <property type="evidence" value="ECO:0007669"/>
    <property type="project" value="UniProtKB-UniRule"/>
</dbReference>
<dbReference type="GO" id="GO:0032541">
    <property type="term" value="C:cortical endoplasmic reticulum"/>
    <property type="evidence" value="ECO:0007669"/>
    <property type="project" value="TreeGrafter"/>
</dbReference>
<keyword evidence="6" id="KW-1133">Transmembrane helix</keyword>
<evidence type="ECO:0000313" key="13">
    <source>
        <dbReference type="EMBL" id="SVP93446.1"/>
    </source>
</evidence>
<keyword evidence="7 10" id="KW-0445">Lipid transport</keyword>
<name>A0A3B0NEA0_THEAN</name>
<organism evidence="13">
    <name type="scientific">Theileria annulata</name>
    <dbReference type="NCBI Taxonomy" id="5874"/>
    <lineage>
        <taxon>Eukaryota</taxon>
        <taxon>Sar</taxon>
        <taxon>Alveolata</taxon>
        <taxon>Apicomplexa</taxon>
        <taxon>Aconoidasida</taxon>
        <taxon>Piroplasmida</taxon>
        <taxon>Theileriidae</taxon>
        <taxon>Theileria</taxon>
    </lineage>
</organism>
<evidence type="ECO:0000256" key="5">
    <source>
        <dbReference type="ARBA" id="ARBA00022824"/>
    </source>
</evidence>
<dbReference type="GO" id="GO:0005789">
    <property type="term" value="C:endoplasmic reticulum membrane"/>
    <property type="evidence" value="ECO:0007669"/>
    <property type="project" value="UniProtKB-SubCell"/>
</dbReference>
<comment type="similarity">
    <text evidence="2 10">Belongs to the ARV1 family.</text>
</comment>
<feature type="compositionally biased region" description="Low complexity" evidence="11">
    <location>
        <begin position="86"/>
        <end position="112"/>
    </location>
</feature>
<keyword evidence="9" id="KW-0472">Membrane</keyword>
<dbReference type="InterPro" id="IPR007290">
    <property type="entry name" value="Arv1"/>
</dbReference>
<dbReference type="GO" id="GO:0032366">
    <property type="term" value="P:intracellular sterol transport"/>
    <property type="evidence" value="ECO:0007669"/>
    <property type="project" value="UniProtKB-UniRule"/>
</dbReference>
<evidence type="ECO:0000256" key="4">
    <source>
        <dbReference type="ARBA" id="ARBA00022692"/>
    </source>
</evidence>
<protein>
    <recommendedName>
        <fullName evidence="10">Protein ARV</fullName>
    </recommendedName>
</protein>
<dbReference type="GO" id="GO:0097036">
    <property type="term" value="P:regulation of plasma membrane sterol distribution"/>
    <property type="evidence" value="ECO:0007669"/>
    <property type="project" value="UniProtKB-UniRule"/>
</dbReference>
<comment type="function">
    <text evidence="10">Regulates also the sphingolipid metabolism.</text>
</comment>
<evidence type="ECO:0000256" key="7">
    <source>
        <dbReference type="ARBA" id="ARBA00023055"/>
    </source>
</evidence>
<dbReference type="GO" id="GO:0006665">
    <property type="term" value="P:sphingolipid metabolic process"/>
    <property type="evidence" value="ECO:0007669"/>
    <property type="project" value="UniProtKB-UniRule"/>
</dbReference>
<dbReference type="GO" id="GO:0005794">
    <property type="term" value="C:Golgi apparatus"/>
    <property type="evidence" value="ECO:0007669"/>
    <property type="project" value="TreeGrafter"/>
</dbReference>
<evidence type="ECO:0000256" key="2">
    <source>
        <dbReference type="ARBA" id="ARBA00009187"/>
    </source>
</evidence>
<keyword evidence="3 10" id="KW-0813">Transport</keyword>
<proteinExistence type="inferred from homology"/>
<gene>
    <name evidence="13" type="ORF">TAT_000243900</name>
    <name evidence="12" type="ORF">TAV_000244000</name>
</gene>
<dbReference type="AlphaFoldDB" id="A0A3B0NEA0"/>
<keyword evidence="8 10" id="KW-0443">Lipid metabolism</keyword>
<comment type="subcellular location">
    <subcellularLocation>
        <location evidence="1 10">Endoplasmic reticulum membrane</location>
        <topology evidence="1 10">Multi-pass membrane protein</topology>
    </subcellularLocation>
</comment>
<dbReference type="PANTHER" id="PTHR14467:SF0">
    <property type="entry name" value="PROTEIN ARV1"/>
    <property type="match status" value="1"/>
</dbReference>
<evidence type="ECO:0000256" key="3">
    <source>
        <dbReference type="ARBA" id="ARBA00022448"/>
    </source>
</evidence>
<feature type="region of interest" description="Disordered" evidence="11">
    <location>
        <begin position="79"/>
        <end position="126"/>
    </location>
</feature>
<sequence>MIKCVNCGIEVITLYHIYNETNYCLSTCENCGQICDKYVEWEIPLIIIDLFLFKTQVYRHLIYNHSQFPSISPVTVLGPTDRVGPGTEDSSSSTEETSNSSTTGTVGASTVTKGKGANSTAMECTSEKNPNEIAAVTKTGESGTNTVGTKESPFGVRKSLRDYCWTRHRNGKIIRIILLLISATILDSYSMLTSCNYLTNTPNICFPQFQSYNQTLLNYIILYFKSYNTYINSQGINPLDRPR</sequence>
<evidence type="ECO:0000256" key="8">
    <source>
        <dbReference type="ARBA" id="ARBA00023098"/>
    </source>
</evidence>
<evidence type="ECO:0000256" key="11">
    <source>
        <dbReference type="SAM" id="MobiDB-lite"/>
    </source>
</evidence>
<comment type="function">
    <text evidence="10">Mediator of sterol homeostasis involved in sterol uptake, trafficking and distribution into membranes.</text>
</comment>
<dbReference type="PANTHER" id="PTHR14467">
    <property type="entry name" value="ARV1"/>
    <property type="match status" value="1"/>
</dbReference>
<evidence type="ECO:0000256" key="1">
    <source>
        <dbReference type="ARBA" id="ARBA00004477"/>
    </source>
</evidence>
<dbReference type="EMBL" id="UIVS01000003">
    <property type="protein sequence ID" value="SVP92642.1"/>
    <property type="molecule type" value="Genomic_DNA"/>
</dbReference>
<evidence type="ECO:0000256" key="9">
    <source>
        <dbReference type="ARBA" id="ARBA00023136"/>
    </source>
</evidence>
<dbReference type="VEuPathDB" id="PiroplasmaDB:TA03815"/>